<feature type="domain" description="NAD(P)-binding" evidence="1">
    <location>
        <begin position="22"/>
        <end position="336"/>
    </location>
</feature>
<gene>
    <name evidence="2" type="primary">rfbG</name>
    <name evidence="2" type="ORF">K3162_03275</name>
</gene>
<keyword evidence="2" id="KW-0456">Lyase</keyword>
<dbReference type="Pfam" id="PF16363">
    <property type="entry name" value="GDP_Man_Dehyd"/>
    <property type="match status" value="1"/>
</dbReference>
<protein>
    <submittedName>
        <fullName evidence="2">CDP-glucose 4,6-dehydratase</fullName>
        <ecNumber evidence="2">4.2.1.45</ecNumber>
    </submittedName>
</protein>
<dbReference type="EC" id="4.2.1.45" evidence="2"/>
<evidence type="ECO:0000313" key="2">
    <source>
        <dbReference type="EMBL" id="QZD93072.1"/>
    </source>
</evidence>
<dbReference type="SUPFAM" id="SSF51735">
    <property type="entry name" value="NAD(P)-binding Rossmann-fold domains"/>
    <property type="match status" value="1"/>
</dbReference>
<sequence length="380" mass="41383">MPDNPPVPMKALAGCFSGKRVLVTGHTGFKGSWLSLWLDRLGAEVTGVALEPPPGPSMFEMVGLSSMVDHRIGDIRSAEDFERATADLDVDLVIHMAAQSLVRPSYENPVDTFATNATGTAVVLDRARRMPSLKGVVVVTSDKCYENHEWEWPYRETDQLGGADPYSASKGCTEIVASSFRRSYFAGDDTAHIATVRAGNVIGGGDWAVDRLIPDIIRATLAGTAVTIRNPASVRPWQHVLEPLSGYLEIGRRLMEEDGADFAEAWNFGPSPSAFQEVEPIARKLQAAWGPGAAQIAFGKRPDEPHEARLLTLDSSKAMQRLGWTPRLTTDEAIAMTAEWYRAAAEGSLDMRELTLAQIDRFCGNPTSTNQLEGKRPVCA</sequence>
<dbReference type="GO" id="GO:0047733">
    <property type="term" value="F:CDP-glucose 4,6-dehydratase activity"/>
    <property type="evidence" value="ECO:0007669"/>
    <property type="project" value="UniProtKB-EC"/>
</dbReference>
<dbReference type="Gene3D" id="3.40.50.720">
    <property type="entry name" value="NAD(P)-binding Rossmann-like Domain"/>
    <property type="match status" value="1"/>
</dbReference>
<dbReference type="InterPro" id="IPR036291">
    <property type="entry name" value="NAD(P)-bd_dom_sf"/>
</dbReference>
<dbReference type="InterPro" id="IPR013445">
    <property type="entry name" value="CDP_4_6_deHydtase"/>
</dbReference>
<evidence type="ECO:0000313" key="3">
    <source>
        <dbReference type="Proteomes" id="UP000824300"/>
    </source>
</evidence>
<evidence type="ECO:0000259" key="1">
    <source>
        <dbReference type="Pfam" id="PF16363"/>
    </source>
</evidence>
<dbReference type="Proteomes" id="UP000824300">
    <property type="component" value="Chromosome"/>
</dbReference>
<dbReference type="PANTHER" id="PTHR43000">
    <property type="entry name" value="DTDP-D-GLUCOSE 4,6-DEHYDRATASE-RELATED"/>
    <property type="match status" value="1"/>
</dbReference>
<keyword evidence="3" id="KW-1185">Reference proteome</keyword>
<reference evidence="2 3" key="1">
    <citation type="submission" date="2021-08" db="EMBL/GenBank/DDBJ databases">
        <title>Comparative Genomics Analysis of the Genus Qipengyuania Reveals Extensive Genetic Diversity and Metabolic Versatility, Including the Description of Fifteen Novel Species.</title>
        <authorList>
            <person name="Liu Y."/>
        </authorList>
    </citation>
    <scope>NUCLEOTIDE SEQUENCE [LARGE SCALE GENOMIC DNA]</scope>
    <source>
        <strain evidence="2 3">1NDW3</strain>
    </source>
</reference>
<accession>A0ABX8ZW41</accession>
<name>A0ABX8ZW41_9SPHN</name>
<dbReference type="Gene3D" id="3.90.25.10">
    <property type="entry name" value="UDP-galactose 4-epimerase, domain 1"/>
    <property type="match status" value="1"/>
</dbReference>
<dbReference type="EMBL" id="CP081296">
    <property type="protein sequence ID" value="QZD93072.1"/>
    <property type="molecule type" value="Genomic_DNA"/>
</dbReference>
<dbReference type="InterPro" id="IPR016040">
    <property type="entry name" value="NAD(P)-bd_dom"/>
</dbReference>
<dbReference type="NCBIfam" id="TIGR02622">
    <property type="entry name" value="CDP_4_6_dhtase"/>
    <property type="match status" value="1"/>
</dbReference>
<dbReference type="RefSeq" id="WP_221428761.1">
    <property type="nucleotide sequence ID" value="NZ_CP081296.1"/>
</dbReference>
<proteinExistence type="predicted"/>
<organism evidence="2 3">
    <name type="scientific">Qipengyuania xiapuensis</name>
    <dbReference type="NCBI Taxonomy" id="2867236"/>
    <lineage>
        <taxon>Bacteria</taxon>
        <taxon>Pseudomonadati</taxon>
        <taxon>Pseudomonadota</taxon>
        <taxon>Alphaproteobacteria</taxon>
        <taxon>Sphingomonadales</taxon>
        <taxon>Erythrobacteraceae</taxon>
        <taxon>Qipengyuania</taxon>
    </lineage>
</organism>